<dbReference type="Proteomes" id="UP000078561">
    <property type="component" value="Unassembled WGS sequence"/>
</dbReference>
<organism evidence="1">
    <name type="scientific">Absidia glauca</name>
    <name type="common">Pin mould</name>
    <dbReference type="NCBI Taxonomy" id="4829"/>
    <lineage>
        <taxon>Eukaryota</taxon>
        <taxon>Fungi</taxon>
        <taxon>Fungi incertae sedis</taxon>
        <taxon>Mucoromycota</taxon>
        <taxon>Mucoromycotina</taxon>
        <taxon>Mucoromycetes</taxon>
        <taxon>Mucorales</taxon>
        <taxon>Cunninghamellaceae</taxon>
        <taxon>Absidia</taxon>
    </lineage>
</organism>
<gene>
    <name evidence="1" type="primary">ABSGL_12348.1 scaffold 12745</name>
</gene>
<accession>A0A163MMS6</accession>
<dbReference type="AlphaFoldDB" id="A0A163MMS6"/>
<dbReference type="EMBL" id="LT554591">
    <property type="protein sequence ID" value="SAM06459.1"/>
    <property type="molecule type" value="Genomic_DNA"/>
</dbReference>
<evidence type="ECO:0000313" key="1">
    <source>
        <dbReference type="EMBL" id="SAM06459.1"/>
    </source>
</evidence>
<protein>
    <submittedName>
        <fullName evidence="1">Uncharacterized protein</fullName>
    </submittedName>
</protein>
<keyword evidence="2" id="KW-1185">Reference proteome</keyword>
<dbReference type="InParanoid" id="A0A163MMS6"/>
<name>A0A163MMS6_ABSGL</name>
<sequence length="69" mass="7194">MLNEESTLAGSGRQRYGVGGYKNVGASCWFCRCGVEGFGRTIGHCASGDGGGLWLEISGNSLHDDNPNA</sequence>
<proteinExistence type="predicted"/>
<reference evidence="1" key="1">
    <citation type="submission" date="2016-04" db="EMBL/GenBank/DDBJ databases">
        <authorList>
            <person name="Evans L.H."/>
            <person name="Alamgir A."/>
            <person name="Owens N."/>
            <person name="Weber N.D."/>
            <person name="Virtaneva K."/>
            <person name="Barbian K."/>
            <person name="Babar A."/>
            <person name="Rosenke K."/>
        </authorList>
    </citation>
    <scope>NUCLEOTIDE SEQUENCE [LARGE SCALE GENOMIC DNA]</scope>
    <source>
        <strain evidence="1">CBS 101.48</strain>
    </source>
</reference>
<evidence type="ECO:0000313" key="2">
    <source>
        <dbReference type="Proteomes" id="UP000078561"/>
    </source>
</evidence>